<evidence type="ECO:0000313" key="10">
    <source>
        <dbReference type="WBParaSite" id="SRAE_1000305600.1"/>
    </source>
</evidence>
<dbReference type="PANTHER" id="PTHR24207">
    <property type="entry name" value="ZYX102 PROTEIN"/>
    <property type="match status" value="1"/>
</dbReference>
<evidence type="ECO:0000256" key="2">
    <source>
        <dbReference type="ARBA" id="ARBA00022737"/>
    </source>
</evidence>
<dbReference type="Gene3D" id="2.10.110.10">
    <property type="entry name" value="Cysteine Rich Protein"/>
    <property type="match status" value="3"/>
</dbReference>
<evidence type="ECO:0000256" key="5">
    <source>
        <dbReference type="PROSITE-ProRule" id="PRU00125"/>
    </source>
</evidence>
<feature type="region of interest" description="Disordered" evidence="6">
    <location>
        <begin position="61"/>
        <end position="87"/>
    </location>
</feature>
<dbReference type="GeneID" id="36377168"/>
<dbReference type="STRING" id="34506.A0A090L9K3"/>
<dbReference type="RefSeq" id="XP_024504004.1">
    <property type="nucleotide sequence ID" value="XM_024650203.1"/>
</dbReference>
<name>A0A090L9K3_STRRB</name>
<keyword evidence="1 5" id="KW-0479">Metal-binding</keyword>
<dbReference type="SMART" id="SM00132">
    <property type="entry name" value="LIM"/>
    <property type="match status" value="3"/>
</dbReference>
<dbReference type="EMBL" id="LN609528">
    <property type="protein sequence ID" value="CEF64803.1"/>
    <property type="molecule type" value="Genomic_DNA"/>
</dbReference>
<evidence type="ECO:0000313" key="11">
    <source>
        <dbReference type="WormBase" id="SRAE_1000305600"/>
    </source>
</evidence>
<keyword evidence="2" id="KW-0677">Repeat</keyword>
<evidence type="ECO:0000313" key="8">
    <source>
        <dbReference type="EMBL" id="CEF64803.1"/>
    </source>
</evidence>
<dbReference type="OrthoDB" id="25414at2759"/>
<protein>
    <submittedName>
        <fullName evidence="8 10">Zinc finger, LIM-type domain-containing protein</fullName>
    </submittedName>
</protein>
<reference evidence="9" key="2">
    <citation type="submission" date="2014-09" db="EMBL/GenBank/DDBJ databases">
        <authorList>
            <person name="Martin A.A."/>
        </authorList>
    </citation>
    <scope>NUCLEOTIDE SEQUENCE</scope>
    <source>
        <strain evidence="9">ED321</strain>
    </source>
</reference>
<dbReference type="GO" id="GO:0001725">
    <property type="term" value="C:stress fiber"/>
    <property type="evidence" value="ECO:0007669"/>
    <property type="project" value="TreeGrafter"/>
</dbReference>
<dbReference type="InterPro" id="IPR001781">
    <property type="entry name" value="Znf_LIM"/>
</dbReference>
<feature type="domain" description="LIM zinc-binding" evidence="7">
    <location>
        <begin position="447"/>
        <end position="507"/>
    </location>
</feature>
<dbReference type="PROSITE" id="PS00478">
    <property type="entry name" value="LIM_DOMAIN_1"/>
    <property type="match status" value="2"/>
</dbReference>
<dbReference type="PROSITE" id="PS50023">
    <property type="entry name" value="LIM_DOMAIN_2"/>
    <property type="match status" value="3"/>
</dbReference>
<reference evidence="10" key="3">
    <citation type="submission" date="2020-12" db="UniProtKB">
        <authorList>
            <consortium name="WormBaseParasite"/>
        </authorList>
    </citation>
    <scope>IDENTIFICATION</scope>
</reference>
<dbReference type="SUPFAM" id="SSF57716">
    <property type="entry name" value="Glucocorticoid receptor-like (DNA-binding domain)"/>
    <property type="match status" value="2"/>
</dbReference>
<dbReference type="OMA" id="PTCESCY"/>
<feature type="domain" description="LIM zinc-binding" evidence="7">
    <location>
        <begin position="382"/>
        <end position="443"/>
    </location>
</feature>
<gene>
    <name evidence="8 10 11" type="ORF">SRAE_1000305600</name>
</gene>
<evidence type="ECO:0000313" key="9">
    <source>
        <dbReference type="Proteomes" id="UP000035682"/>
    </source>
</evidence>
<dbReference type="CTD" id="36377168"/>
<dbReference type="GO" id="GO:0098609">
    <property type="term" value="P:cell-cell adhesion"/>
    <property type="evidence" value="ECO:0007669"/>
    <property type="project" value="TreeGrafter"/>
</dbReference>
<dbReference type="WBParaSite" id="SRAE_1000305600.1">
    <property type="protein sequence ID" value="SRAE_1000305600.1"/>
    <property type="gene ID" value="WBGene00259673"/>
</dbReference>
<dbReference type="Proteomes" id="UP000035682">
    <property type="component" value="Unplaced"/>
</dbReference>
<keyword evidence="4 5" id="KW-0440">LIM domain</keyword>
<feature type="domain" description="LIM zinc-binding" evidence="7">
    <location>
        <begin position="508"/>
        <end position="576"/>
    </location>
</feature>
<sequence>MASEIVDYETKRYLQELESFGLPPPLQPLCTINNEEYTNLRKMNDITEKLNKLNLDKQKKLKHEKKNGDDKKNIIINNNNDKNNANNNFLKFNNNALNLKNEKNVTYNPISNNRKDEKIQLDRNKIILSKPVNENSMSYKFSEEDKKEIIDKEVSRKLRESILKKNRPLNNTLSSQNQTVEDAKEYLKAHKDVFENVNDIRGRTPSPSYFDHQSTYSNITKPYRSFDKSDIISRNIYSPTNKYTTYNNIPSPSSSSIISSIDNERWSNNSLHNSSTDSSSITIPKNNKTLYTKKYNPKDYNNIINNHDNIYSSIADNRKDNTIIKTILNDGKKKIINNDGKINKKVEFNLTPNMKIYNTSEVKKLPRYTVSPIKKETSYIIGVCSKCSLNLYNTDSITYALEKTYHENCFRCITCRQPLKGKKFFHINGKIYCEKDYIIHGIKDNTEKCYECKNNIVDVILTALGRTYHPQCFRCKECRKMLDGSPFTVDKNGYIFCSEDYHKIYSPKCSRCGKAIYNDNEITEVIRITSLKKDFHVNCYVCEGCGVNLKNNCDKKCYPLDGVILCKSCNILWTRTGGSKNPITNL</sequence>
<dbReference type="GO" id="GO:0005925">
    <property type="term" value="C:focal adhesion"/>
    <property type="evidence" value="ECO:0007669"/>
    <property type="project" value="TreeGrafter"/>
</dbReference>
<dbReference type="AlphaFoldDB" id="A0A090L9K3"/>
<dbReference type="WormBase" id="SRAE_1000305600">
    <property type="protein sequence ID" value="SRP05017"/>
    <property type="gene ID" value="WBGene00259673"/>
</dbReference>
<evidence type="ECO:0000256" key="3">
    <source>
        <dbReference type="ARBA" id="ARBA00022833"/>
    </source>
</evidence>
<organism evidence="8">
    <name type="scientific">Strongyloides ratti</name>
    <name type="common">Parasitic roundworm</name>
    <dbReference type="NCBI Taxonomy" id="34506"/>
    <lineage>
        <taxon>Eukaryota</taxon>
        <taxon>Metazoa</taxon>
        <taxon>Ecdysozoa</taxon>
        <taxon>Nematoda</taxon>
        <taxon>Chromadorea</taxon>
        <taxon>Rhabditida</taxon>
        <taxon>Tylenchina</taxon>
        <taxon>Panagrolaimomorpha</taxon>
        <taxon>Strongyloidoidea</taxon>
        <taxon>Strongyloididae</taxon>
        <taxon>Strongyloides</taxon>
    </lineage>
</organism>
<feature type="compositionally biased region" description="Low complexity" evidence="6">
    <location>
        <begin position="74"/>
        <end position="87"/>
    </location>
</feature>
<keyword evidence="3 5" id="KW-0862">Zinc</keyword>
<evidence type="ECO:0000259" key="7">
    <source>
        <dbReference type="PROSITE" id="PS50023"/>
    </source>
</evidence>
<dbReference type="Pfam" id="PF00412">
    <property type="entry name" value="LIM"/>
    <property type="match status" value="3"/>
</dbReference>
<keyword evidence="9" id="KW-1185">Reference proteome</keyword>
<accession>A0A090L9K3</accession>
<proteinExistence type="predicted"/>
<evidence type="ECO:0000256" key="4">
    <source>
        <dbReference type="ARBA" id="ARBA00023038"/>
    </source>
</evidence>
<dbReference type="CDD" id="cd08368">
    <property type="entry name" value="LIM"/>
    <property type="match status" value="1"/>
</dbReference>
<reference evidence="8" key="1">
    <citation type="submission" date="2014-09" db="EMBL/GenBank/DDBJ databases">
        <authorList>
            <person name="Aslett A.Martin."/>
        </authorList>
    </citation>
    <scope>NUCLEOTIDE SEQUENCE</scope>
    <source>
        <strain evidence="8">ED321 Heterogonic</strain>
    </source>
</reference>
<evidence type="ECO:0000256" key="1">
    <source>
        <dbReference type="ARBA" id="ARBA00022723"/>
    </source>
</evidence>
<dbReference type="PANTHER" id="PTHR24207:SF2">
    <property type="entry name" value="ZYX102 PROTEIN"/>
    <property type="match status" value="1"/>
</dbReference>
<dbReference type="GO" id="GO:0046872">
    <property type="term" value="F:metal ion binding"/>
    <property type="evidence" value="ECO:0007669"/>
    <property type="project" value="UniProtKB-KW"/>
</dbReference>
<evidence type="ECO:0000256" key="6">
    <source>
        <dbReference type="SAM" id="MobiDB-lite"/>
    </source>
</evidence>